<keyword evidence="1" id="KW-0732">Signal</keyword>
<gene>
    <name evidence="2" type="ORF">H634G_05973</name>
</gene>
<dbReference type="EMBL" id="KE384733">
    <property type="protein sequence ID" value="KJK78598.1"/>
    <property type="molecule type" value="Genomic_DNA"/>
</dbReference>
<dbReference type="Proteomes" id="UP000054544">
    <property type="component" value="Unassembled WGS sequence"/>
</dbReference>
<evidence type="ECO:0000313" key="2">
    <source>
        <dbReference type="EMBL" id="KJK78598.1"/>
    </source>
</evidence>
<reference evidence="3" key="1">
    <citation type="journal article" date="2014" name="BMC Genomics">
        <title>The genome sequence of the biocontrol fungus Metarhizium anisopliae and comparative genomics of Metarhizium species.</title>
        <authorList>
            <person name="Pattemore J.A."/>
            <person name="Hane J.K."/>
            <person name="Williams A.H."/>
            <person name="Wilson B.A."/>
            <person name="Stodart B.J."/>
            <person name="Ash G.J."/>
        </authorList>
    </citation>
    <scope>NUCLEOTIDE SEQUENCE [LARGE SCALE GENOMIC DNA]</scope>
    <source>
        <strain evidence="3">BRIP 53293</strain>
    </source>
</reference>
<keyword evidence="3" id="KW-1185">Reference proteome</keyword>
<evidence type="ECO:0000256" key="1">
    <source>
        <dbReference type="SAM" id="SignalP"/>
    </source>
</evidence>
<protein>
    <submittedName>
        <fullName evidence="2">Uncharacterized protein</fullName>
    </submittedName>
</protein>
<evidence type="ECO:0000313" key="3">
    <source>
        <dbReference type="Proteomes" id="UP000054544"/>
    </source>
</evidence>
<proteinExistence type="predicted"/>
<name>A0A0D9NXR5_METAN</name>
<sequence length="75" mass="8500">MKVAVIIAAWSVAVMAFDGPAPIDHGTRIDKRDREQEFGRRHGANIPGLSFMEQREEEAAKITIYEERWTGIDTL</sequence>
<feature type="chain" id="PRO_5002342158" evidence="1">
    <location>
        <begin position="17"/>
        <end position="75"/>
    </location>
</feature>
<organism evidence="2 3">
    <name type="scientific">Metarhizium anisopliae BRIP 53293</name>
    <dbReference type="NCBI Taxonomy" id="1291518"/>
    <lineage>
        <taxon>Eukaryota</taxon>
        <taxon>Fungi</taxon>
        <taxon>Dikarya</taxon>
        <taxon>Ascomycota</taxon>
        <taxon>Pezizomycotina</taxon>
        <taxon>Sordariomycetes</taxon>
        <taxon>Hypocreomycetidae</taxon>
        <taxon>Hypocreales</taxon>
        <taxon>Clavicipitaceae</taxon>
        <taxon>Metarhizium</taxon>
    </lineage>
</organism>
<dbReference type="AlphaFoldDB" id="A0A0D9NXR5"/>
<dbReference type="OrthoDB" id="4940680at2759"/>
<feature type="signal peptide" evidence="1">
    <location>
        <begin position="1"/>
        <end position="16"/>
    </location>
</feature>
<accession>A0A0D9NXR5</accession>